<feature type="compositionally biased region" description="Low complexity" evidence="1">
    <location>
        <begin position="301"/>
        <end position="373"/>
    </location>
</feature>
<feature type="compositionally biased region" description="Acidic residues" evidence="1">
    <location>
        <begin position="212"/>
        <end position="239"/>
    </location>
</feature>
<proteinExistence type="predicted"/>
<dbReference type="Proteomes" id="UP000799118">
    <property type="component" value="Unassembled WGS sequence"/>
</dbReference>
<keyword evidence="4" id="KW-1185">Reference proteome</keyword>
<feature type="signal peptide" evidence="2">
    <location>
        <begin position="1"/>
        <end position="19"/>
    </location>
</feature>
<reference evidence="3" key="1">
    <citation type="journal article" date="2019" name="Environ. Microbiol.">
        <title>Fungal ecological strategies reflected in gene transcription - a case study of two litter decomposers.</title>
        <authorList>
            <person name="Barbi F."/>
            <person name="Kohler A."/>
            <person name="Barry K."/>
            <person name="Baskaran P."/>
            <person name="Daum C."/>
            <person name="Fauchery L."/>
            <person name="Ihrmark K."/>
            <person name="Kuo A."/>
            <person name="LaButti K."/>
            <person name="Lipzen A."/>
            <person name="Morin E."/>
            <person name="Grigoriev I.V."/>
            <person name="Henrissat B."/>
            <person name="Lindahl B."/>
            <person name="Martin F."/>
        </authorList>
    </citation>
    <scope>NUCLEOTIDE SEQUENCE</scope>
    <source>
        <strain evidence="3">JB14</strain>
    </source>
</reference>
<evidence type="ECO:0000313" key="4">
    <source>
        <dbReference type="Proteomes" id="UP000799118"/>
    </source>
</evidence>
<feature type="region of interest" description="Disordered" evidence="1">
    <location>
        <begin position="431"/>
        <end position="450"/>
    </location>
</feature>
<feature type="chain" id="PRO_5025349057" evidence="2">
    <location>
        <begin position="20"/>
        <end position="569"/>
    </location>
</feature>
<organism evidence="3 4">
    <name type="scientific">Gymnopus androsaceus JB14</name>
    <dbReference type="NCBI Taxonomy" id="1447944"/>
    <lineage>
        <taxon>Eukaryota</taxon>
        <taxon>Fungi</taxon>
        <taxon>Dikarya</taxon>
        <taxon>Basidiomycota</taxon>
        <taxon>Agaricomycotina</taxon>
        <taxon>Agaricomycetes</taxon>
        <taxon>Agaricomycetidae</taxon>
        <taxon>Agaricales</taxon>
        <taxon>Marasmiineae</taxon>
        <taxon>Omphalotaceae</taxon>
        <taxon>Gymnopus</taxon>
    </lineage>
</organism>
<feature type="compositionally biased region" description="Acidic residues" evidence="1">
    <location>
        <begin position="165"/>
        <end position="195"/>
    </location>
</feature>
<evidence type="ECO:0000256" key="1">
    <source>
        <dbReference type="SAM" id="MobiDB-lite"/>
    </source>
</evidence>
<evidence type="ECO:0000256" key="2">
    <source>
        <dbReference type="SAM" id="SignalP"/>
    </source>
</evidence>
<keyword evidence="2" id="KW-0732">Signal</keyword>
<dbReference type="EMBL" id="ML769856">
    <property type="protein sequence ID" value="KAE9386694.1"/>
    <property type="molecule type" value="Genomic_DNA"/>
</dbReference>
<gene>
    <name evidence="3" type="ORF">BT96DRAFT_1005840</name>
</gene>
<dbReference type="OrthoDB" id="2528184at2759"/>
<accession>A0A6A4GNE1</accession>
<dbReference type="AlphaFoldDB" id="A0A6A4GNE1"/>
<name>A0A6A4GNE1_9AGAR</name>
<feature type="region of interest" description="Disordered" evidence="1">
    <location>
        <begin position="150"/>
        <end position="257"/>
    </location>
</feature>
<protein>
    <submittedName>
        <fullName evidence="3">Uncharacterized protein</fullName>
    </submittedName>
</protein>
<sequence length="569" mass="62014">MKLRLSSLVPLLMWRMLLLLSDISHLSFWSGSNTPSTLTPGSHSPSASPAPMDAFKLLRVAPAPAAAHTHRVIGSLSKTWTLPAAAPRQTQTPPSQSRDRDEVDKFFNCLEDSESDSSTAGLRSLASSYTYDSEHNKGYSLFAKALEAFDEDDEEQVSPQSLDVVFEEEEQGEEEEEEEEEDTQVDDDEEEDDNDMFGAGAGIMITVTPATEDNDDDEYPSPQIEDSDVEEQEDEEEWSEQVVQVSNSSAHFSSARKPVPLFNGEFDEDDNDVPFNFGHPLPLRLSTPPNNLPMSTPPRSTPSRSVRTPLPSTSSIPQPKSFINNFSSSSSTPVDSDSSFSSVSTSTSIIAPSFIPQPVPVSSVSFPSSSPSPMRKGPALRERPSGTVASFIRQPARKPPLMAAASKTRHNDSDSIPNVFRSMTNVNDGPCFSSSSNRHVPAHADSADSSSVRSISRFEASYSRSIEAEAGDGLTSLNSNSTLQSSPSLSSIMTSPKLSFLSGFIPRPWESASVPGAVPVTKTKSNPTSRVYVSRARQLERLRLRFQHDGSRLFSEDVCQRCDGAVVYL</sequence>
<evidence type="ECO:0000313" key="3">
    <source>
        <dbReference type="EMBL" id="KAE9386694.1"/>
    </source>
</evidence>
<feature type="region of interest" description="Disordered" evidence="1">
    <location>
        <begin position="273"/>
        <end position="387"/>
    </location>
</feature>